<feature type="signal peptide" evidence="1">
    <location>
        <begin position="1"/>
        <end position="28"/>
    </location>
</feature>
<sequence>MRTYKKIMIMGMSVIVAQAVIATSQAEAQEGLFNSLDKNQDGLISQREAAGNTKILENFTRVDINEDGFLSMDELTSSPFLTD</sequence>
<proteinExistence type="predicted"/>
<keyword evidence="1" id="KW-0732">Signal</keyword>
<accession>A0ABV9LRN3</accession>
<feature type="domain" description="EF-hand" evidence="2">
    <location>
        <begin position="59"/>
        <end position="75"/>
    </location>
</feature>
<comment type="caution">
    <text evidence="3">The sequence shown here is derived from an EMBL/GenBank/DDBJ whole genome shotgun (WGS) entry which is preliminary data.</text>
</comment>
<gene>
    <name evidence="3" type="ORF">ACFO4O_01965</name>
</gene>
<dbReference type="InterPro" id="IPR002048">
    <property type="entry name" value="EF_hand_dom"/>
</dbReference>
<organism evidence="3 4">
    <name type="scientific">Glaciecola siphonariae</name>
    <dbReference type="NCBI Taxonomy" id="521012"/>
    <lineage>
        <taxon>Bacteria</taxon>
        <taxon>Pseudomonadati</taxon>
        <taxon>Pseudomonadota</taxon>
        <taxon>Gammaproteobacteria</taxon>
        <taxon>Alteromonadales</taxon>
        <taxon>Alteromonadaceae</taxon>
        <taxon>Glaciecola</taxon>
    </lineage>
</organism>
<protein>
    <submittedName>
        <fullName evidence="3">Calcium-binding protein</fullName>
    </submittedName>
</protein>
<feature type="chain" id="PRO_5047421350" evidence="1">
    <location>
        <begin position="29"/>
        <end position="83"/>
    </location>
</feature>
<dbReference type="InterPro" id="IPR011992">
    <property type="entry name" value="EF-hand-dom_pair"/>
</dbReference>
<evidence type="ECO:0000256" key="1">
    <source>
        <dbReference type="SAM" id="SignalP"/>
    </source>
</evidence>
<dbReference type="Gene3D" id="1.10.238.10">
    <property type="entry name" value="EF-hand"/>
    <property type="match status" value="1"/>
</dbReference>
<reference evidence="4" key="1">
    <citation type="journal article" date="2019" name="Int. J. Syst. Evol. Microbiol.">
        <title>The Global Catalogue of Microorganisms (GCM) 10K type strain sequencing project: providing services to taxonomists for standard genome sequencing and annotation.</title>
        <authorList>
            <consortium name="The Broad Institute Genomics Platform"/>
            <consortium name="The Broad Institute Genome Sequencing Center for Infectious Disease"/>
            <person name="Wu L."/>
            <person name="Ma J."/>
        </authorList>
    </citation>
    <scope>NUCLEOTIDE SEQUENCE [LARGE SCALE GENOMIC DNA]</scope>
    <source>
        <strain evidence="4">KACC 12507</strain>
    </source>
</reference>
<dbReference type="EMBL" id="JBHSGU010000002">
    <property type="protein sequence ID" value="MFC4698925.1"/>
    <property type="molecule type" value="Genomic_DNA"/>
</dbReference>
<dbReference type="Pfam" id="PF13202">
    <property type="entry name" value="EF-hand_5"/>
    <property type="match status" value="2"/>
</dbReference>
<evidence type="ECO:0000313" key="3">
    <source>
        <dbReference type="EMBL" id="MFC4698925.1"/>
    </source>
</evidence>
<dbReference type="SUPFAM" id="SSF47473">
    <property type="entry name" value="EF-hand"/>
    <property type="match status" value="1"/>
</dbReference>
<keyword evidence="4" id="KW-1185">Reference proteome</keyword>
<name>A0ABV9LRN3_9ALTE</name>
<evidence type="ECO:0000259" key="2">
    <source>
        <dbReference type="Pfam" id="PF13202"/>
    </source>
</evidence>
<feature type="domain" description="EF-hand" evidence="2">
    <location>
        <begin position="32"/>
        <end position="48"/>
    </location>
</feature>
<dbReference type="Proteomes" id="UP001595897">
    <property type="component" value="Unassembled WGS sequence"/>
</dbReference>
<dbReference type="RefSeq" id="WP_382405615.1">
    <property type="nucleotide sequence ID" value="NZ_JBHSGU010000002.1"/>
</dbReference>
<dbReference type="PROSITE" id="PS00018">
    <property type="entry name" value="EF_HAND_1"/>
    <property type="match status" value="1"/>
</dbReference>
<evidence type="ECO:0000313" key="4">
    <source>
        <dbReference type="Proteomes" id="UP001595897"/>
    </source>
</evidence>
<dbReference type="InterPro" id="IPR018247">
    <property type="entry name" value="EF_Hand_1_Ca_BS"/>
</dbReference>